<evidence type="ECO:0000313" key="1">
    <source>
        <dbReference type="EMBL" id="OAI23646.1"/>
    </source>
</evidence>
<evidence type="ECO:0000313" key="2">
    <source>
        <dbReference type="Proteomes" id="UP000077734"/>
    </source>
</evidence>
<dbReference type="RefSeq" id="WP_064028818.1">
    <property type="nucleotide sequence ID" value="NZ_LUUL01000099.1"/>
</dbReference>
<sequence length="429" mass="48823">MSKPKKIIDNPTSAELLKQFEAFESLEALYKVFPFARSLFPKMEEAFNEFKKIKKQAEILKVPDQFNERFANLGWIAYESMNMEVMQKAINIHDTEGTDAAENFLSDSYDEEILKWGILRFNGNRDFKKRIRLTEMAREDYLAGRYHACIPLLLSLLDGLVNDVSKHVGFFAENVDLTAWDCIAAHESGLQTLASILTKGRNKTNEDAISIPFRNGILHGRELAFDNKVVAAKCWAALFAARDWAGALDAGKKEPKPKEEVSWEQLFKQISETNLMKKSIEEWKPRIFEDIPYLPFEGNISNLPENTPEHAVATFLDHWCNKRFGPIGDALLYFTDTPKGKKAGMARQDFGRHVPVSFKVLGVDDQAAAVTHVIAELRFEVDGQERFKEVSVRAIYQDLENNPSARSIPGGHWRIVQNSFTDIIYAPNL</sequence>
<comment type="caution">
    <text evidence="1">The sequence shown here is derived from an EMBL/GenBank/DDBJ whole genome shotgun (WGS) entry which is preliminary data.</text>
</comment>
<keyword evidence="2" id="KW-1185">Reference proteome</keyword>
<dbReference type="EMBL" id="LUUL01000099">
    <property type="protein sequence ID" value="OAI23646.1"/>
    <property type="molecule type" value="Genomic_DNA"/>
</dbReference>
<name>A0AA91DBJ4_9GAMM</name>
<reference evidence="1 2" key="1">
    <citation type="submission" date="2016-03" db="EMBL/GenBank/DDBJ databases">
        <authorList>
            <person name="Heylen K."/>
            <person name="De Vos P."/>
            <person name="Vekeman B."/>
        </authorList>
    </citation>
    <scope>NUCLEOTIDE SEQUENCE [LARGE SCALE GENOMIC DNA]</scope>
    <source>
        <strain evidence="1 2">R-49807</strain>
    </source>
</reference>
<dbReference type="AlphaFoldDB" id="A0AA91DBJ4"/>
<organism evidence="1 2">
    <name type="scientific">Methylomonas koyamae</name>
    <dbReference type="NCBI Taxonomy" id="702114"/>
    <lineage>
        <taxon>Bacteria</taxon>
        <taxon>Pseudomonadati</taxon>
        <taxon>Pseudomonadota</taxon>
        <taxon>Gammaproteobacteria</taxon>
        <taxon>Methylococcales</taxon>
        <taxon>Methylococcaceae</taxon>
        <taxon>Methylomonas</taxon>
    </lineage>
</organism>
<accession>A0AA91DBJ4</accession>
<dbReference type="Proteomes" id="UP000077734">
    <property type="component" value="Unassembled WGS sequence"/>
</dbReference>
<proteinExistence type="predicted"/>
<gene>
    <name evidence="1" type="ORF">A1356_17280</name>
</gene>
<protein>
    <submittedName>
        <fullName evidence="1">Uncharacterized protein</fullName>
    </submittedName>
</protein>